<name>A0ABP1QZV7_9HEXA</name>
<feature type="compositionally biased region" description="Low complexity" evidence="1">
    <location>
        <begin position="106"/>
        <end position="117"/>
    </location>
</feature>
<feature type="region of interest" description="Disordered" evidence="1">
    <location>
        <begin position="93"/>
        <end position="122"/>
    </location>
</feature>
<reference evidence="2 3" key="1">
    <citation type="submission" date="2024-08" db="EMBL/GenBank/DDBJ databases">
        <authorList>
            <person name="Cucini C."/>
            <person name="Frati F."/>
        </authorList>
    </citation>
    <scope>NUCLEOTIDE SEQUENCE [LARGE SCALE GENOMIC DNA]</scope>
</reference>
<comment type="caution">
    <text evidence="2">The sequence shown here is derived from an EMBL/GenBank/DDBJ whole genome shotgun (WGS) entry which is preliminary data.</text>
</comment>
<feature type="compositionally biased region" description="Low complexity" evidence="1">
    <location>
        <begin position="175"/>
        <end position="188"/>
    </location>
</feature>
<feature type="region of interest" description="Disordered" evidence="1">
    <location>
        <begin position="174"/>
        <end position="196"/>
    </location>
</feature>
<evidence type="ECO:0000313" key="2">
    <source>
        <dbReference type="EMBL" id="CAL8112461.1"/>
    </source>
</evidence>
<gene>
    <name evidence="2" type="ORF">ODALV1_LOCUS15659</name>
</gene>
<keyword evidence="3" id="KW-1185">Reference proteome</keyword>
<dbReference type="Proteomes" id="UP001642540">
    <property type="component" value="Unassembled WGS sequence"/>
</dbReference>
<proteinExistence type="predicted"/>
<evidence type="ECO:0000313" key="3">
    <source>
        <dbReference type="Proteomes" id="UP001642540"/>
    </source>
</evidence>
<evidence type="ECO:0000256" key="1">
    <source>
        <dbReference type="SAM" id="MobiDB-lite"/>
    </source>
</evidence>
<protein>
    <submittedName>
        <fullName evidence="2">Uncharacterized protein</fullName>
    </submittedName>
</protein>
<accession>A0ABP1QZV7</accession>
<dbReference type="EMBL" id="CAXLJM020000048">
    <property type="protein sequence ID" value="CAL8112461.1"/>
    <property type="molecule type" value="Genomic_DNA"/>
</dbReference>
<organism evidence="2 3">
    <name type="scientific">Orchesella dallaii</name>
    <dbReference type="NCBI Taxonomy" id="48710"/>
    <lineage>
        <taxon>Eukaryota</taxon>
        <taxon>Metazoa</taxon>
        <taxon>Ecdysozoa</taxon>
        <taxon>Arthropoda</taxon>
        <taxon>Hexapoda</taxon>
        <taxon>Collembola</taxon>
        <taxon>Entomobryomorpha</taxon>
        <taxon>Entomobryoidea</taxon>
        <taxon>Orchesellidae</taxon>
        <taxon>Orchesellinae</taxon>
        <taxon>Orchesella</taxon>
    </lineage>
</organism>
<sequence>MDGHHELLKQLIHNYVQASNLLVQHLVEDINRQNLENWNQKYKNALDSTRFYHIERKLTKWCETFGYEYPEPASRQRKCPRLDILRQSLDRADINLPDTEEAYEPSTSQSASQSLTLNYSNNDRDPPHTFNVLLQHHGSLMGTLNPMQSCIESGLPDLGSISSEFQADQDLQVNTGSTTTSASSQGAAYVEASNEL</sequence>